<dbReference type="HAMAP" id="MF_00787">
    <property type="entry name" value="CbiD"/>
    <property type="match status" value="1"/>
</dbReference>
<evidence type="ECO:0000313" key="6">
    <source>
        <dbReference type="EMBL" id="OCC14978.1"/>
    </source>
</evidence>
<accession>A0A1B9F4X0</accession>
<evidence type="ECO:0000256" key="1">
    <source>
        <dbReference type="ARBA" id="ARBA00022573"/>
    </source>
</evidence>
<dbReference type="Gene3D" id="3.30.2110.10">
    <property type="entry name" value="CbiD-like"/>
    <property type="match status" value="1"/>
</dbReference>
<dbReference type="InterPro" id="IPR002748">
    <property type="entry name" value="CbiD"/>
</dbReference>
<dbReference type="EMBL" id="MAGO01000007">
    <property type="protein sequence ID" value="OCC14978.1"/>
    <property type="molecule type" value="Genomic_DNA"/>
</dbReference>
<keyword evidence="1 5" id="KW-0169">Cobalamin biosynthesis</keyword>
<keyword evidence="3 5" id="KW-0808">Transferase</keyword>
<reference evidence="6 7" key="1">
    <citation type="submission" date="2016-06" db="EMBL/GenBank/DDBJ databases">
        <title>Respiratory ammonification of nitrate coupled to the oxidation of elemental sulfur in deep-sea autotrophic thermophilic bacteria.</title>
        <authorList>
            <person name="Slobodkina G.B."/>
            <person name="Mardanov A.V."/>
            <person name="Ravin N.V."/>
            <person name="Frolova A.A."/>
            <person name="Viryasiv M.B."/>
            <person name="Chernyh N.A."/>
            <person name="Bonch-Osmolovskaya E.A."/>
            <person name="Slobodkin A.I."/>
        </authorList>
    </citation>
    <scope>NUCLEOTIDE SEQUENCE [LARGE SCALE GENOMIC DNA]</scope>
    <source>
        <strain evidence="6 7">S69</strain>
    </source>
</reference>
<keyword evidence="7" id="KW-1185">Reference proteome</keyword>
<proteinExistence type="inferred from homology"/>
<dbReference type="PANTHER" id="PTHR35863:SF1">
    <property type="entry name" value="COBALT-PRECORRIN-5B C(1)-METHYLTRANSFERASE"/>
    <property type="match status" value="1"/>
</dbReference>
<evidence type="ECO:0000256" key="5">
    <source>
        <dbReference type="HAMAP-Rule" id="MF_00787"/>
    </source>
</evidence>
<dbReference type="PANTHER" id="PTHR35863">
    <property type="entry name" value="COBALT-PRECORRIN-5B C(1)-METHYLTRANSFERASE"/>
    <property type="match status" value="1"/>
</dbReference>
<dbReference type="SUPFAM" id="SSF111342">
    <property type="entry name" value="CbiD-like"/>
    <property type="match status" value="1"/>
</dbReference>
<gene>
    <name evidence="5" type="primary">cbiD</name>
    <name evidence="6" type="ORF">DBT_1464</name>
</gene>
<dbReference type="InterPro" id="IPR036074">
    <property type="entry name" value="CbiD_sf"/>
</dbReference>
<dbReference type="PIRSF" id="PIRSF026782">
    <property type="entry name" value="CbiD"/>
    <property type="match status" value="1"/>
</dbReference>
<keyword evidence="2 5" id="KW-0489">Methyltransferase</keyword>
<comment type="similarity">
    <text evidence="5">Belongs to the CbiD family.</text>
</comment>
<comment type="function">
    <text evidence="5">Catalyzes the methylation of C-1 in cobalt-precorrin-5B to form cobalt-precorrin-6A.</text>
</comment>
<name>A0A1B9F4X0_9BACT</name>
<dbReference type="Proteomes" id="UP000093080">
    <property type="component" value="Unassembled WGS sequence"/>
</dbReference>
<organism evidence="6 7">
    <name type="scientific">Dissulfuribacter thermophilus</name>
    <dbReference type="NCBI Taxonomy" id="1156395"/>
    <lineage>
        <taxon>Bacteria</taxon>
        <taxon>Pseudomonadati</taxon>
        <taxon>Thermodesulfobacteriota</taxon>
        <taxon>Dissulfuribacteria</taxon>
        <taxon>Dissulfuribacterales</taxon>
        <taxon>Dissulfuribacteraceae</taxon>
        <taxon>Dissulfuribacter</taxon>
    </lineage>
</organism>
<dbReference type="PATRIC" id="fig|1156395.6.peg.1477"/>
<dbReference type="AlphaFoldDB" id="A0A1B9F4X0"/>
<dbReference type="Pfam" id="PF01888">
    <property type="entry name" value="CbiD"/>
    <property type="match status" value="1"/>
</dbReference>
<evidence type="ECO:0000256" key="3">
    <source>
        <dbReference type="ARBA" id="ARBA00022679"/>
    </source>
</evidence>
<keyword evidence="4 5" id="KW-0949">S-adenosyl-L-methionine</keyword>
<dbReference type="OrthoDB" id="6439987at2"/>
<dbReference type="GO" id="GO:0019251">
    <property type="term" value="P:anaerobic cobalamin biosynthetic process"/>
    <property type="evidence" value="ECO:0007669"/>
    <property type="project" value="UniProtKB-UniRule"/>
</dbReference>
<comment type="caution">
    <text evidence="6">The sequence shown here is derived from an EMBL/GenBank/DDBJ whole genome shotgun (WGS) entry which is preliminary data.</text>
</comment>
<dbReference type="UniPathway" id="UPA00148">
    <property type="reaction ID" value="UER00227"/>
</dbReference>
<evidence type="ECO:0000313" key="7">
    <source>
        <dbReference type="Proteomes" id="UP000093080"/>
    </source>
</evidence>
<evidence type="ECO:0000256" key="4">
    <source>
        <dbReference type="ARBA" id="ARBA00022691"/>
    </source>
</evidence>
<evidence type="ECO:0000256" key="2">
    <source>
        <dbReference type="ARBA" id="ARBA00022603"/>
    </source>
</evidence>
<dbReference type="RefSeq" id="WP_067618287.1">
    <property type="nucleotide sequence ID" value="NZ_MAGO01000007.1"/>
</dbReference>
<comment type="catalytic activity">
    <reaction evidence="5">
        <text>Co-precorrin-5B + S-adenosyl-L-methionine = Co-precorrin-6A + S-adenosyl-L-homocysteine</text>
        <dbReference type="Rhea" id="RHEA:26285"/>
        <dbReference type="ChEBI" id="CHEBI:57856"/>
        <dbReference type="ChEBI" id="CHEBI:59789"/>
        <dbReference type="ChEBI" id="CHEBI:60063"/>
        <dbReference type="ChEBI" id="CHEBI:60064"/>
        <dbReference type="EC" id="2.1.1.195"/>
    </reaction>
</comment>
<sequence length="364" mass="39188">MKKVKLRWGYTTGTCAAAATKAALLKLITGGVHEKVDVSLPGGKSLQIKIERTECLKKSVIATVIKDGGDDPDCTHGAEIQSRVTLVDDAKKEVVLTGGQGVGLITKPGLVLPPGEPAINPVPRQMIRQAINEALVNTGNDVLASSVHVEIIVPRGEELSKETLNPRLGIIGGISILGTTGLVKPFSHGAYRATIYTALKVAQASGIKQIFLVTGSTTDKFSRQLNPSAPEVAFCQMGDYVKFSMEWASKLDFIRICVYAFWGKTIKMAQGLGQTHASIGAVDFDLLARLTQNVTNDAKIISSIKTANTARLALELLKENGLRSVIREVAVLALKNLKSYTIKNIPVCFNLLDYDGTVLERIEH</sequence>
<dbReference type="NCBIfam" id="NF000849">
    <property type="entry name" value="PRK00075.1-1"/>
    <property type="match status" value="1"/>
</dbReference>
<comment type="pathway">
    <text evidence="5">Cofactor biosynthesis; adenosylcobalamin biosynthesis; cob(II)yrinate a,c-diamide from sirohydrochlorin (anaerobic route): step 6/10.</text>
</comment>
<dbReference type="EC" id="2.1.1.195" evidence="5"/>
<protein>
    <recommendedName>
        <fullName evidence="5">Cobalt-precorrin-5B C(1)-methyltransferase</fullName>
        <ecNumber evidence="5">2.1.1.195</ecNumber>
    </recommendedName>
    <alternativeName>
        <fullName evidence="5">Cobalt-precorrin-6A synthase</fullName>
    </alternativeName>
</protein>
<dbReference type="STRING" id="1156395.DBT_1464"/>
<dbReference type="NCBIfam" id="TIGR00312">
    <property type="entry name" value="cbiD"/>
    <property type="match status" value="1"/>
</dbReference>
<dbReference type="GO" id="GO:0043780">
    <property type="term" value="F:cobalt-precorrin-5B C1-methyltransferase activity"/>
    <property type="evidence" value="ECO:0007669"/>
    <property type="project" value="RHEA"/>
</dbReference>
<dbReference type="GO" id="GO:0032259">
    <property type="term" value="P:methylation"/>
    <property type="evidence" value="ECO:0007669"/>
    <property type="project" value="UniProtKB-KW"/>
</dbReference>